<feature type="chain" id="PRO_5025453807" description="Secreted protein" evidence="1">
    <location>
        <begin position="26"/>
        <end position="186"/>
    </location>
</feature>
<dbReference type="Proteomes" id="UP000502005">
    <property type="component" value="Plasmid pNE1B"/>
</dbReference>
<evidence type="ECO:0000256" key="1">
    <source>
        <dbReference type="SAM" id="SignalP"/>
    </source>
</evidence>
<dbReference type="AlphaFoldDB" id="A0A6B9G9G4"/>
<evidence type="ECO:0000313" key="3">
    <source>
        <dbReference type="Proteomes" id="UP000502005"/>
    </source>
</evidence>
<gene>
    <name evidence="2" type="ORF">CUN67_26425</name>
</gene>
<dbReference type="EMBL" id="CP024770">
    <property type="protein sequence ID" value="QGY32503.1"/>
    <property type="molecule type" value="Genomic_DNA"/>
</dbReference>
<geneLocation type="plasmid" evidence="3">
    <name>pne1b</name>
</geneLocation>
<proteinExistence type="predicted"/>
<reference evidence="2 3" key="1">
    <citation type="submission" date="2017-11" db="EMBL/GenBank/DDBJ databases">
        <title>Genome sequence of Pantoea cypripedii NE1.</title>
        <authorList>
            <person name="Nascimento F.X."/>
        </authorList>
    </citation>
    <scope>NUCLEOTIDE SEQUENCE [LARGE SCALE GENOMIC DNA]</scope>
    <source>
        <strain evidence="2 3">NE1</strain>
        <plasmid evidence="3">pne1b</plasmid>
    </source>
</reference>
<organism evidence="2 3">
    <name type="scientific">Pantoea cypripedii</name>
    <name type="common">Pectobacterium cypripedii</name>
    <name type="synonym">Erwinia cypripedii</name>
    <dbReference type="NCBI Taxonomy" id="55209"/>
    <lineage>
        <taxon>Bacteria</taxon>
        <taxon>Pseudomonadati</taxon>
        <taxon>Pseudomonadota</taxon>
        <taxon>Gammaproteobacteria</taxon>
        <taxon>Enterobacterales</taxon>
        <taxon>Erwiniaceae</taxon>
        <taxon>Pantoea</taxon>
    </lineage>
</organism>
<keyword evidence="1" id="KW-0732">Signal</keyword>
<evidence type="ECO:0008006" key="4">
    <source>
        <dbReference type="Google" id="ProtNLM"/>
    </source>
</evidence>
<accession>A0A6B9G9G4</accession>
<keyword evidence="2" id="KW-0614">Plasmid</keyword>
<dbReference type="RefSeq" id="WP_208718402.1">
    <property type="nucleotide sequence ID" value="NZ_CP024770.1"/>
</dbReference>
<evidence type="ECO:0000313" key="2">
    <source>
        <dbReference type="EMBL" id="QGY32503.1"/>
    </source>
</evidence>
<feature type="signal peptide" evidence="1">
    <location>
        <begin position="1"/>
        <end position="25"/>
    </location>
</feature>
<protein>
    <recommendedName>
        <fullName evidence="4">Secreted protein</fullName>
    </recommendedName>
</protein>
<name>A0A6B9G9G4_PANCY</name>
<sequence length="186" mass="20982">MYKMNKMLYASLLIAIWIAPARLLATDAPPSVNSSGGKCSPTLVNSNGNTIILTCSFMQNNQDDKFKVVLGYTARTPILDGQIDWRFVDTNNSDITIYVDNKQKVYENLNTQFTDEILTLRRGQHIFRIEISFTYFRLPNGYLPDPSDADCTIVLDVQAAGKVFPKFNLRQMPDGKLLPIDCSFTI</sequence>